<evidence type="ECO:0000313" key="2">
    <source>
        <dbReference type="EMBL" id="GIF76988.1"/>
    </source>
</evidence>
<evidence type="ECO:0000313" key="3">
    <source>
        <dbReference type="Proteomes" id="UP000604117"/>
    </source>
</evidence>
<sequence>MFKAAAAGALLGVGGVAVIAAPAQAAPPSNCYNNSVCVYADIDFNHGDPYSAYESVIPAHQLEGCEVVFLRDGLLTSFYNNTGTAYDLWNWNGTGSRRKAGTMAPRKGYRYLNATHNDKVDLVTRAGCLDPA</sequence>
<keyword evidence="1" id="KW-0732">Signal</keyword>
<dbReference type="Pfam" id="PF03995">
    <property type="entry name" value="Inhibitor_I36"/>
    <property type="match status" value="1"/>
</dbReference>
<dbReference type="Proteomes" id="UP000604117">
    <property type="component" value="Unassembled WGS sequence"/>
</dbReference>
<feature type="signal peptide" evidence="1">
    <location>
        <begin position="1"/>
        <end position="25"/>
    </location>
</feature>
<name>A0ABQ4D161_9ACTN</name>
<dbReference type="RefSeq" id="WP_203717848.1">
    <property type="nucleotide sequence ID" value="NZ_BONE01000075.1"/>
</dbReference>
<reference evidence="2 3" key="1">
    <citation type="submission" date="2021-01" db="EMBL/GenBank/DDBJ databases">
        <title>Whole genome shotgun sequence of Asanoa siamensis NBRC 107932.</title>
        <authorList>
            <person name="Komaki H."/>
            <person name="Tamura T."/>
        </authorList>
    </citation>
    <scope>NUCLEOTIDE SEQUENCE [LARGE SCALE GENOMIC DNA]</scope>
    <source>
        <strain evidence="2 3">NBRC 107932</strain>
    </source>
</reference>
<feature type="chain" id="PRO_5046888974" description="Peptidase inhibitor family I36" evidence="1">
    <location>
        <begin position="26"/>
        <end position="132"/>
    </location>
</feature>
<keyword evidence="3" id="KW-1185">Reference proteome</keyword>
<evidence type="ECO:0008006" key="4">
    <source>
        <dbReference type="Google" id="ProtNLM"/>
    </source>
</evidence>
<accession>A0ABQ4D161</accession>
<comment type="caution">
    <text evidence="2">The sequence shown here is derived from an EMBL/GenBank/DDBJ whole genome shotgun (WGS) entry which is preliminary data.</text>
</comment>
<dbReference type="EMBL" id="BONE01000075">
    <property type="protein sequence ID" value="GIF76988.1"/>
    <property type="molecule type" value="Genomic_DNA"/>
</dbReference>
<protein>
    <recommendedName>
        <fullName evidence="4">Peptidase inhibitor family I36</fullName>
    </recommendedName>
</protein>
<evidence type="ECO:0000256" key="1">
    <source>
        <dbReference type="SAM" id="SignalP"/>
    </source>
</evidence>
<proteinExistence type="predicted"/>
<organism evidence="2 3">
    <name type="scientific">Asanoa siamensis</name>
    <dbReference type="NCBI Taxonomy" id="926357"/>
    <lineage>
        <taxon>Bacteria</taxon>
        <taxon>Bacillati</taxon>
        <taxon>Actinomycetota</taxon>
        <taxon>Actinomycetes</taxon>
        <taxon>Micromonosporales</taxon>
        <taxon>Micromonosporaceae</taxon>
        <taxon>Asanoa</taxon>
    </lineage>
</organism>
<gene>
    <name evidence="2" type="ORF">Asi02nite_65060</name>
</gene>